<keyword evidence="1" id="KW-1133">Transmembrane helix</keyword>
<dbReference type="EMBL" id="LMVN01000003">
    <property type="protein sequence ID" value="PAV08041.1"/>
    <property type="molecule type" value="Genomic_DNA"/>
</dbReference>
<reference evidence="4 6" key="1">
    <citation type="submission" date="2016-04" db="EMBL/GenBank/DDBJ databases">
        <title>Genome sequence of Methanosphaera cuniculi DSM 4103.</title>
        <authorList>
            <person name="Poehlein A."/>
            <person name="Seedorf H."/>
            <person name="Daniel R."/>
        </authorList>
    </citation>
    <scope>NUCLEOTIDE SEQUENCE [LARGE SCALE GENOMIC DNA]</scope>
    <source>
        <strain evidence="4 6">DSM 4103</strain>
    </source>
</reference>
<reference evidence="3 5" key="2">
    <citation type="journal article" date="2017" name="BMC Genomics">
        <title>Genomic analysis of methanogenic archaea reveals a shift towards energy conservation.</title>
        <authorList>
            <person name="Gilmore S.P."/>
            <person name="Henske J.K."/>
            <person name="Sexton J.A."/>
            <person name="Solomon K.V."/>
            <person name="Seppala S."/>
            <person name="Yoo J.I."/>
            <person name="Huyett L.M."/>
            <person name="Pressman A."/>
            <person name="Cogan J.Z."/>
            <person name="Kivenson V."/>
            <person name="Peng X."/>
            <person name="Tan Y."/>
            <person name="Valentine D.L."/>
            <person name="O'Malley M.A."/>
        </authorList>
    </citation>
    <scope>NUCLEOTIDE SEQUENCE [LARGE SCALE GENOMIC DNA]</scope>
    <source>
        <strain evidence="3 5">1R-7</strain>
    </source>
</reference>
<keyword evidence="1" id="KW-0472">Membrane</keyword>
<dbReference type="PANTHER" id="PTHR48090">
    <property type="entry name" value="UNDECAPRENYL-PHOSPHATE 4-DEOXY-4-FORMAMIDO-L-ARABINOSE TRANSFERASE-RELATED"/>
    <property type="match status" value="1"/>
</dbReference>
<dbReference type="GO" id="GO:0016787">
    <property type="term" value="F:hydrolase activity"/>
    <property type="evidence" value="ECO:0007669"/>
    <property type="project" value="UniProtKB-KW"/>
</dbReference>
<gene>
    <name evidence="3" type="ORF">ASJ82_05180</name>
    <name evidence="4" type="ORF">MSCUN_04870</name>
</gene>
<dbReference type="Proteomes" id="UP000217528">
    <property type="component" value="Unassembled WGS sequence"/>
</dbReference>
<dbReference type="Proteomes" id="UP000246004">
    <property type="component" value="Unassembled WGS sequence"/>
</dbReference>
<evidence type="ECO:0000313" key="5">
    <source>
        <dbReference type="Proteomes" id="UP000217528"/>
    </source>
</evidence>
<dbReference type="SUPFAM" id="SSF53448">
    <property type="entry name" value="Nucleotide-diphospho-sugar transferases"/>
    <property type="match status" value="1"/>
</dbReference>
<organism evidence="3 5">
    <name type="scientific">Methanosphaera cuniculi</name>
    <dbReference type="NCBI Taxonomy" id="1077256"/>
    <lineage>
        <taxon>Archaea</taxon>
        <taxon>Methanobacteriati</taxon>
        <taxon>Methanobacteriota</taxon>
        <taxon>Methanomada group</taxon>
        <taxon>Methanobacteria</taxon>
        <taxon>Methanobacteriales</taxon>
        <taxon>Methanobacteriaceae</taxon>
        <taxon>Methanosphaera</taxon>
    </lineage>
</organism>
<proteinExistence type="predicted"/>
<feature type="domain" description="Glycosyltransferase 2-like" evidence="2">
    <location>
        <begin position="6"/>
        <end position="162"/>
    </location>
</feature>
<keyword evidence="4" id="KW-0808">Transferase</keyword>
<keyword evidence="1" id="KW-0812">Transmembrane</keyword>
<evidence type="ECO:0000313" key="4">
    <source>
        <dbReference type="EMBL" id="PWL08773.1"/>
    </source>
</evidence>
<evidence type="ECO:0000259" key="2">
    <source>
        <dbReference type="Pfam" id="PF00535"/>
    </source>
</evidence>
<dbReference type="PANTHER" id="PTHR48090:SF7">
    <property type="entry name" value="RFBJ PROTEIN"/>
    <property type="match status" value="1"/>
</dbReference>
<evidence type="ECO:0000313" key="3">
    <source>
        <dbReference type="EMBL" id="PAV08041.1"/>
    </source>
</evidence>
<dbReference type="EMBL" id="LWMS01000010">
    <property type="protein sequence ID" value="PWL08773.1"/>
    <property type="molecule type" value="Genomic_DNA"/>
</dbReference>
<name>A0A2A2HEZ5_9EURY</name>
<accession>A0A2A2HEZ5</accession>
<dbReference type="Gene3D" id="3.90.550.10">
    <property type="entry name" value="Spore Coat Polysaccharide Biosynthesis Protein SpsA, Chain A"/>
    <property type="match status" value="1"/>
</dbReference>
<evidence type="ECO:0000256" key="1">
    <source>
        <dbReference type="SAM" id="Phobius"/>
    </source>
</evidence>
<dbReference type="Pfam" id="PF00535">
    <property type="entry name" value="Glycos_transf_2"/>
    <property type="match status" value="1"/>
</dbReference>
<feature type="transmembrane region" description="Helical" evidence="1">
    <location>
        <begin position="258"/>
        <end position="280"/>
    </location>
</feature>
<keyword evidence="5" id="KW-1185">Reference proteome</keyword>
<comment type="caution">
    <text evidence="3">The sequence shown here is derived from an EMBL/GenBank/DDBJ whole genome shotgun (WGS) entry which is preliminary data.</text>
</comment>
<dbReference type="EC" id="2.4.1.54" evidence="4"/>
<dbReference type="CDD" id="cd04179">
    <property type="entry name" value="DPM_DPG-synthase_like"/>
    <property type="match status" value="1"/>
</dbReference>
<keyword evidence="4" id="KW-0328">Glycosyltransferase</keyword>
<feature type="transmembrane region" description="Helical" evidence="1">
    <location>
        <begin position="227"/>
        <end position="246"/>
    </location>
</feature>
<dbReference type="OrthoDB" id="11098at2157"/>
<dbReference type="AlphaFoldDB" id="A0A2A2HEZ5"/>
<evidence type="ECO:0000313" key="6">
    <source>
        <dbReference type="Proteomes" id="UP000246004"/>
    </source>
</evidence>
<dbReference type="InterPro" id="IPR001173">
    <property type="entry name" value="Glyco_trans_2-like"/>
</dbReference>
<dbReference type="GO" id="GO:0047267">
    <property type="term" value="F:undecaprenyl-phosphate mannosyltransferase activity"/>
    <property type="evidence" value="ECO:0007669"/>
    <property type="project" value="UniProtKB-EC"/>
</dbReference>
<sequence>MTKTAVLLPAYNEEVSIASMIILSENYADEVIVVDDGSNDRTAQIAEKTNATVIRHEKNKGKGAALKTGFDYVKNKDFDILVTIDADGQHNPSEIPQVIQPIVDKKADIVNGSRYINGGSKNTPTYRRVGQTVLDSATNLASGVKLTDSQSGFRAFSRYSLDHFNFDPDGFGIESDMIIEAVNNNLKICEVEITVRYDVYTTTDNPILQGLSVLMRIFEIMRFNRPLYFYGITGIVVIFFGILILLTLNMSGYMTNMYLTAMGLCILVVGIILILSGIITDTHSTLNRKK</sequence>
<keyword evidence="3" id="KW-0378">Hydrolase</keyword>
<protein>
    <submittedName>
        <fullName evidence="3">Glycosyl hydrolase</fullName>
    </submittedName>
    <submittedName>
        <fullName evidence="4">Undecaprenyl-phosphate mannosyltransferase</fullName>
        <ecNumber evidence="4">2.4.1.54</ecNumber>
    </submittedName>
</protein>
<dbReference type="RefSeq" id="WP_095608102.1">
    <property type="nucleotide sequence ID" value="NZ_CAUHCB010000001.1"/>
</dbReference>
<dbReference type="InterPro" id="IPR050256">
    <property type="entry name" value="Glycosyltransferase_2"/>
</dbReference>
<dbReference type="InterPro" id="IPR029044">
    <property type="entry name" value="Nucleotide-diphossugar_trans"/>
</dbReference>